<evidence type="ECO:0000313" key="3">
    <source>
        <dbReference type="Proteomes" id="UP001501074"/>
    </source>
</evidence>
<sequence>MSNEALPDRQDPAPARDVTTPSSGSALAVPGAEAPSQGAESSRAPKPESSDQWGDADGGEEFNPQQSRRDRRARDEGRRNFSASAAGNRRSQDNHGTTTMGDGSPAFGTVNGNVIITARDRAGSHASLIASESILELAKSFVPWPDHGKSSLTLLVQALSARVCVLVGPVGSGRTALALCALHNLLPLDAALARFDSGVPIARLTKDDFSSAEGFVLEASEAVARRGLRAVVEWVDGLLESDPSTRVVLVVDEEPGERLVQVPAAGFVRHRKPKPLTVLTQLLVRRHRLGLQFDGPRARFVVSPEGQFQPPTDDYLLRMLPKETLATIGSATMEQVAVTAAAIAAAVAYGEKPETYLRSSVRQWVRARLLTPQTRNESLSGADEEPGSSVESRNEDLLLFHRCFLLSAGIFNGLPLRTVLDQTSALTRVIRGGTATLAAEDTSQRSVPAPFSQTSPQLLSGIEAMQEEPETDGRISGVTSERRPMWFRNPTVPDVVLEVVWTEHHLASSAVLSWLLETAVVRRDRVAAPLEVRIRAAQAVGRLAVYDFEQIMAVVETWAKSGSISGRRATALAMDLMLQDSTTAPRTWERLQDWARNWGLPRRLAALTVYAYALDIEHVDDALELVNRSRFQKDYGYALVASVVCRIYELNLTDRVNDLLKEWIEEHERSVRTIRRLRGSERLVVQSQLPGHLVLILLFLGDEEASGTRGQLLRQFDTDVQMRRHVLVLWRMAIRDQRVVRFALNLLADWIKDSDQDPLLDRACRSVLRSLQQDRGCREHLKFHERLWRDTWVLDFPHAQELLDQELGPRGSRR</sequence>
<feature type="region of interest" description="Disordered" evidence="1">
    <location>
        <begin position="1"/>
        <end position="106"/>
    </location>
</feature>
<evidence type="ECO:0008006" key="4">
    <source>
        <dbReference type="Google" id="ProtNLM"/>
    </source>
</evidence>
<gene>
    <name evidence="2" type="ORF">GCM10022223_43170</name>
</gene>
<dbReference type="Proteomes" id="UP001501074">
    <property type="component" value="Unassembled WGS sequence"/>
</dbReference>
<dbReference type="RefSeq" id="WP_231487053.1">
    <property type="nucleotide sequence ID" value="NZ_BAAAZO010000008.1"/>
</dbReference>
<name>A0ABP7A098_9ACTN</name>
<evidence type="ECO:0000313" key="2">
    <source>
        <dbReference type="EMBL" id="GAA3621646.1"/>
    </source>
</evidence>
<keyword evidence="3" id="KW-1185">Reference proteome</keyword>
<proteinExistence type="predicted"/>
<comment type="caution">
    <text evidence="2">The sequence shown here is derived from an EMBL/GenBank/DDBJ whole genome shotgun (WGS) entry which is preliminary data.</text>
</comment>
<dbReference type="EMBL" id="BAAAZO010000008">
    <property type="protein sequence ID" value="GAA3621646.1"/>
    <property type="molecule type" value="Genomic_DNA"/>
</dbReference>
<reference evidence="3" key="1">
    <citation type="journal article" date="2019" name="Int. J. Syst. Evol. Microbiol.">
        <title>The Global Catalogue of Microorganisms (GCM) 10K type strain sequencing project: providing services to taxonomists for standard genome sequencing and annotation.</title>
        <authorList>
            <consortium name="The Broad Institute Genomics Platform"/>
            <consortium name="The Broad Institute Genome Sequencing Center for Infectious Disease"/>
            <person name="Wu L."/>
            <person name="Ma J."/>
        </authorList>
    </citation>
    <scope>NUCLEOTIDE SEQUENCE [LARGE SCALE GENOMIC DNA]</scope>
    <source>
        <strain evidence="3">JCM 16902</strain>
    </source>
</reference>
<feature type="compositionally biased region" description="Basic and acidic residues" evidence="1">
    <location>
        <begin position="1"/>
        <end position="11"/>
    </location>
</feature>
<evidence type="ECO:0000256" key="1">
    <source>
        <dbReference type="SAM" id="MobiDB-lite"/>
    </source>
</evidence>
<accession>A0ABP7A098</accession>
<organism evidence="2 3">
    <name type="scientific">Kineosporia mesophila</name>
    <dbReference type="NCBI Taxonomy" id="566012"/>
    <lineage>
        <taxon>Bacteria</taxon>
        <taxon>Bacillati</taxon>
        <taxon>Actinomycetota</taxon>
        <taxon>Actinomycetes</taxon>
        <taxon>Kineosporiales</taxon>
        <taxon>Kineosporiaceae</taxon>
        <taxon>Kineosporia</taxon>
    </lineage>
</organism>
<protein>
    <recommendedName>
        <fullName evidence="4">AAA+ ATPase domain-containing protein</fullName>
    </recommendedName>
</protein>